<keyword evidence="1" id="KW-0812">Transmembrane</keyword>
<dbReference type="AlphaFoldDB" id="A0A918FW48"/>
<reference evidence="2" key="2">
    <citation type="submission" date="2020-09" db="EMBL/GenBank/DDBJ databases">
        <authorList>
            <person name="Sun Q."/>
            <person name="Ohkuma M."/>
        </authorList>
    </citation>
    <scope>NUCLEOTIDE SEQUENCE</scope>
    <source>
        <strain evidence="2">JCM 4386</strain>
    </source>
</reference>
<protein>
    <submittedName>
        <fullName evidence="2">Uncharacterized protein</fullName>
    </submittedName>
</protein>
<proteinExistence type="predicted"/>
<comment type="caution">
    <text evidence="2">The sequence shown here is derived from an EMBL/GenBank/DDBJ whole genome shotgun (WGS) entry which is preliminary data.</text>
</comment>
<keyword evidence="1" id="KW-1133">Transmembrane helix</keyword>
<keyword evidence="1" id="KW-0472">Membrane</keyword>
<sequence>MPRSPSASVGNRACPTRDALDQLITINREHFAASVSGGRSAVSGLLPWTCGALLVAGLLTVLGLRPRIAEFR</sequence>
<organism evidence="2 3">
    <name type="scientific">Streptomyces humidus</name>
    <dbReference type="NCBI Taxonomy" id="52259"/>
    <lineage>
        <taxon>Bacteria</taxon>
        <taxon>Bacillati</taxon>
        <taxon>Actinomycetota</taxon>
        <taxon>Actinomycetes</taxon>
        <taxon>Kitasatosporales</taxon>
        <taxon>Streptomycetaceae</taxon>
        <taxon>Streptomyces</taxon>
    </lineage>
</organism>
<dbReference type="Proteomes" id="UP000606194">
    <property type="component" value="Unassembled WGS sequence"/>
</dbReference>
<accession>A0A918FW48</accession>
<evidence type="ECO:0000313" key="3">
    <source>
        <dbReference type="Proteomes" id="UP000606194"/>
    </source>
</evidence>
<dbReference type="EMBL" id="BMTL01000013">
    <property type="protein sequence ID" value="GGR92855.1"/>
    <property type="molecule type" value="Genomic_DNA"/>
</dbReference>
<name>A0A918FW48_9ACTN</name>
<feature type="transmembrane region" description="Helical" evidence="1">
    <location>
        <begin position="45"/>
        <end position="64"/>
    </location>
</feature>
<evidence type="ECO:0000313" key="2">
    <source>
        <dbReference type="EMBL" id="GGR92855.1"/>
    </source>
</evidence>
<evidence type="ECO:0000256" key="1">
    <source>
        <dbReference type="SAM" id="Phobius"/>
    </source>
</evidence>
<keyword evidence="3" id="KW-1185">Reference proteome</keyword>
<reference evidence="2" key="1">
    <citation type="journal article" date="2014" name="Int. J. Syst. Evol. Microbiol.">
        <title>Complete genome sequence of Corynebacterium casei LMG S-19264T (=DSM 44701T), isolated from a smear-ripened cheese.</title>
        <authorList>
            <consortium name="US DOE Joint Genome Institute (JGI-PGF)"/>
            <person name="Walter F."/>
            <person name="Albersmeier A."/>
            <person name="Kalinowski J."/>
            <person name="Ruckert C."/>
        </authorList>
    </citation>
    <scope>NUCLEOTIDE SEQUENCE</scope>
    <source>
        <strain evidence="2">JCM 4386</strain>
    </source>
</reference>
<gene>
    <name evidence="2" type="ORF">GCM10010269_34840</name>
</gene>